<organism evidence="1 2">
    <name type="scientific">Mycobacteroides salmoniphilum</name>
    <dbReference type="NCBI Taxonomy" id="404941"/>
    <lineage>
        <taxon>Bacteria</taxon>
        <taxon>Bacillati</taxon>
        <taxon>Actinomycetota</taxon>
        <taxon>Actinomycetes</taxon>
        <taxon>Mycobacteriales</taxon>
        <taxon>Mycobacteriaceae</taxon>
        <taxon>Mycobacteroides</taxon>
    </lineage>
</organism>
<dbReference type="RefSeq" id="WP_134080847.1">
    <property type="nucleotide sequence ID" value="NZ_PECL01000002.1"/>
</dbReference>
<name>A0A4V3I1H4_9MYCO</name>
<sequence length="108" mass="12231">MSNETFAWFTVGRYTVNPRFLLSEAIAELEKFGDVINVYDEYGHFNTIELACDETFRSSAARDELEANARWALPVTWRCGYPDVVNATREADWLVINLEAESSAADVS</sequence>
<gene>
    <name evidence="1" type="ORF">CCUG60884_00174</name>
</gene>
<protein>
    <submittedName>
        <fullName evidence="1">Uncharacterized protein</fullName>
    </submittedName>
</protein>
<proteinExistence type="predicted"/>
<accession>A0A4V3I1H4</accession>
<comment type="caution">
    <text evidence="1">The sequence shown here is derived from an EMBL/GenBank/DDBJ whole genome shotgun (WGS) entry which is preliminary data.</text>
</comment>
<evidence type="ECO:0000313" key="2">
    <source>
        <dbReference type="Proteomes" id="UP000294604"/>
    </source>
</evidence>
<reference evidence="1 2" key="1">
    <citation type="journal article" date="2019" name="Sci. Rep.">
        <title>Extended insight into the Mycobacterium chelonae-abscessus complex through whole genome sequencing of Mycobacterium salmoniphilum outbreak and Mycobacterium salmoniphilum-like strains.</title>
        <authorList>
            <person name="Behra P.R.K."/>
            <person name="Das S."/>
            <person name="Pettersson B.M.F."/>
            <person name="Shirreff L."/>
            <person name="DuCote T."/>
            <person name="Jacobsson K.G."/>
            <person name="Ennis D.G."/>
            <person name="Kirsebom L.A."/>
        </authorList>
    </citation>
    <scope>NUCLEOTIDE SEQUENCE [LARGE SCALE GENOMIC DNA]</scope>
    <source>
        <strain evidence="1 2">CCUG 60884</strain>
    </source>
</reference>
<dbReference type="AlphaFoldDB" id="A0A4V3I1H4"/>
<dbReference type="Proteomes" id="UP000294604">
    <property type="component" value="Unassembled WGS sequence"/>
</dbReference>
<evidence type="ECO:0000313" key="1">
    <source>
        <dbReference type="EMBL" id="TEA09184.1"/>
    </source>
</evidence>
<dbReference type="EMBL" id="PECL01000002">
    <property type="protein sequence ID" value="TEA09184.1"/>
    <property type="molecule type" value="Genomic_DNA"/>
</dbReference>